<evidence type="ECO:0000259" key="1">
    <source>
        <dbReference type="Pfam" id="PF00780"/>
    </source>
</evidence>
<comment type="caution">
    <text evidence="2">The sequence shown here is derived from an EMBL/GenBank/DDBJ whole genome shotgun (WGS) entry which is preliminary data.</text>
</comment>
<dbReference type="OrthoDB" id="6909198at2759"/>
<dbReference type="EMBL" id="CAKASE010000059">
    <property type="protein sequence ID" value="CAG9568163.1"/>
    <property type="molecule type" value="Genomic_DNA"/>
</dbReference>
<feature type="domain" description="CNH" evidence="1">
    <location>
        <begin position="7"/>
        <end position="110"/>
    </location>
</feature>
<evidence type="ECO:0000313" key="3">
    <source>
        <dbReference type="Proteomes" id="UP000789524"/>
    </source>
</evidence>
<reference evidence="2" key="1">
    <citation type="submission" date="2021-09" db="EMBL/GenBank/DDBJ databases">
        <authorList>
            <person name="Martin H S."/>
        </authorList>
    </citation>
    <scope>NUCLEOTIDE SEQUENCE</scope>
</reference>
<name>A0A8J2VTB9_9NEOP</name>
<dbReference type="Proteomes" id="UP000789524">
    <property type="component" value="Unassembled WGS sequence"/>
</dbReference>
<proteinExistence type="predicted"/>
<dbReference type="InterPro" id="IPR001180">
    <property type="entry name" value="CNH_dom"/>
</dbReference>
<protein>
    <submittedName>
        <fullName evidence="2">(African queen) hypothetical protein</fullName>
    </submittedName>
</protein>
<sequence length="182" mass="20259">MRRTSIMTLALVHPENQVGVFLSNSGARPLCGRPAGSDWLLEFTALALYVDRAGLRARDTELMYTAHPQHYAINDTHLLIFTTSHIDVYEIESGDWVQTINLPNARPLDECGWIVLVYGGGSSGAFPFNTDSAPYLVYLRPLIGVGPLNLDHSCYGTNKRGNSHTRPSRHITDCKKHSMYIT</sequence>
<dbReference type="Pfam" id="PF00780">
    <property type="entry name" value="CNH"/>
    <property type="match status" value="1"/>
</dbReference>
<organism evidence="2 3">
    <name type="scientific">Danaus chrysippus</name>
    <name type="common">African queen</name>
    <dbReference type="NCBI Taxonomy" id="151541"/>
    <lineage>
        <taxon>Eukaryota</taxon>
        <taxon>Metazoa</taxon>
        <taxon>Ecdysozoa</taxon>
        <taxon>Arthropoda</taxon>
        <taxon>Hexapoda</taxon>
        <taxon>Insecta</taxon>
        <taxon>Pterygota</taxon>
        <taxon>Neoptera</taxon>
        <taxon>Endopterygota</taxon>
        <taxon>Lepidoptera</taxon>
        <taxon>Glossata</taxon>
        <taxon>Ditrysia</taxon>
        <taxon>Papilionoidea</taxon>
        <taxon>Nymphalidae</taxon>
        <taxon>Danainae</taxon>
        <taxon>Danaini</taxon>
        <taxon>Danaina</taxon>
        <taxon>Danaus</taxon>
        <taxon>Anosia</taxon>
    </lineage>
</organism>
<accession>A0A8J2VTB9</accession>
<keyword evidence="3" id="KW-1185">Reference proteome</keyword>
<evidence type="ECO:0000313" key="2">
    <source>
        <dbReference type="EMBL" id="CAG9568163.1"/>
    </source>
</evidence>
<dbReference type="AlphaFoldDB" id="A0A8J2VTB9"/>
<gene>
    <name evidence="2" type="ORF">DCHRY22_LOCUS8192</name>
</gene>